<feature type="compositionally biased region" description="Polar residues" evidence="2">
    <location>
        <begin position="111"/>
        <end position="132"/>
    </location>
</feature>
<dbReference type="InterPro" id="IPR040023">
    <property type="entry name" value="WBP4"/>
</dbReference>
<dbReference type="PROSITE" id="PS50020">
    <property type="entry name" value="WW_DOMAIN_2"/>
    <property type="match status" value="2"/>
</dbReference>
<dbReference type="GO" id="GO:0003723">
    <property type="term" value="F:RNA binding"/>
    <property type="evidence" value="ECO:0007669"/>
    <property type="project" value="TreeGrafter"/>
</dbReference>
<keyword evidence="1" id="KW-0175">Coiled coil</keyword>
<feature type="region of interest" description="Disordered" evidence="2">
    <location>
        <begin position="108"/>
        <end position="137"/>
    </location>
</feature>
<feature type="domain" description="WW" evidence="3">
    <location>
        <begin position="143"/>
        <end position="170"/>
    </location>
</feature>
<dbReference type="CDD" id="cd00201">
    <property type="entry name" value="WW"/>
    <property type="match status" value="2"/>
</dbReference>
<dbReference type="Pfam" id="PF00397">
    <property type="entry name" value="WW"/>
    <property type="match status" value="2"/>
</dbReference>
<feature type="compositionally biased region" description="Basic and acidic residues" evidence="2">
    <location>
        <begin position="292"/>
        <end position="305"/>
    </location>
</feature>
<dbReference type="GO" id="GO:0000398">
    <property type="term" value="P:mRNA splicing, via spliceosome"/>
    <property type="evidence" value="ECO:0007669"/>
    <property type="project" value="InterPro"/>
</dbReference>
<dbReference type="GO" id="GO:0071011">
    <property type="term" value="C:precatalytic spliceosome"/>
    <property type="evidence" value="ECO:0007669"/>
    <property type="project" value="TreeGrafter"/>
</dbReference>
<reference evidence="4" key="2">
    <citation type="submission" date="2025-08" db="UniProtKB">
        <authorList>
            <consortium name="Ensembl"/>
        </authorList>
    </citation>
    <scope>IDENTIFICATION</scope>
</reference>
<evidence type="ECO:0000259" key="3">
    <source>
        <dbReference type="PROSITE" id="PS50020"/>
    </source>
</evidence>
<name>A0A8C4TEK0_ERPCA</name>
<feature type="domain" description="WW" evidence="3">
    <location>
        <begin position="187"/>
        <end position="220"/>
    </location>
</feature>
<accession>A0A8C4TEK0</accession>
<dbReference type="AlphaFoldDB" id="A0A8C4TEK0"/>
<dbReference type="PANTHER" id="PTHR13173">
    <property type="entry name" value="WW DOMAIN BINDING PROTEIN 4"/>
    <property type="match status" value="1"/>
</dbReference>
<sequence length="390" mass="44730">MWTHSLDTFYYLDMDFYMPRLVCSSSQLQALRTNACDGVVPCLPDESIEFHERGKNHKENVAAKIAEIKKKSVEKAKQEEKMSKEFAAMEEAAQRAYEEDLKRLQAEVAPSASTGVTSKPSSNTYRQPQYKQETPKHKRDNIWVEGISDDGYTYYYNTVTGESQWEKPEELQNSSKSKVETEKKREEQSGSNWIEAVTSDGYTYYYNSSTGESTWEKPEDFIPKSDSVESTEETVAPETEKILKNDSEELQSIEEKDDDGEKDVEEEQTPEEEEKTETSSGSSESEEEQSEKEEIPSSQETEKKSNPYGSWEQIQEEEDSYEQVDLQLPEVESYYSGVSSASLPPEPTVKFKERTITSLGDETSEEAVGFKRRKLENGKSRNLRQRNENE</sequence>
<feature type="compositionally biased region" description="Basic and acidic residues" evidence="2">
    <location>
        <begin position="375"/>
        <end position="390"/>
    </location>
</feature>
<feature type="compositionally biased region" description="Basic and acidic residues" evidence="2">
    <location>
        <begin position="214"/>
        <end position="227"/>
    </location>
</feature>
<dbReference type="Proteomes" id="UP000694620">
    <property type="component" value="Chromosome 4"/>
</dbReference>
<dbReference type="SMART" id="SM00456">
    <property type="entry name" value="WW"/>
    <property type="match status" value="2"/>
</dbReference>
<protein>
    <submittedName>
        <fullName evidence="4">WW domain binding protein 4</fullName>
    </submittedName>
</protein>
<reference evidence="4" key="1">
    <citation type="submission" date="2021-06" db="EMBL/GenBank/DDBJ databases">
        <authorList>
            <consortium name="Wellcome Sanger Institute Data Sharing"/>
        </authorList>
    </citation>
    <scope>NUCLEOTIDE SEQUENCE [LARGE SCALE GENOMIC DNA]</scope>
</reference>
<feature type="compositionally biased region" description="Acidic residues" evidence="2">
    <location>
        <begin position="248"/>
        <end position="275"/>
    </location>
</feature>
<reference evidence="4" key="3">
    <citation type="submission" date="2025-09" db="UniProtKB">
        <authorList>
            <consortium name="Ensembl"/>
        </authorList>
    </citation>
    <scope>IDENTIFICATION</scope>
</reference>
<gene>
    <name evidence="4" type="primary">WBP4</name>
</gene>
<organism evidence="4 5">
    <name type="scientific">Erpetoichthys calabaricus</name>
    <name type="common">Rope fish</name>
    <name type="synonym">Calamoichthys calabaricus</name>
    <dbReference type="NCBI Taxonomy" id="27687"/>
    <lineage>
        <taxon>Eukaryota</taxon>
        <taxon>Metazoa</taxon>
        <taxon>Chordata</taxon>
        <taxon>Craniata</taxon>
        <taxon>Vertebrata</taxon>
        <taxon>Euteleostomi</taxon>
        <taxon>Actinopterygii</taxon>
        <taxon>Polypteriformes</taxon>
        <taxon>Polypteridae</taxon>
        <taxon>Erpetoichthys</taxon>
    </lineage>
</organism>
<evidence type="ECO:0000313" key="5">
    <source>
        <dbReference type="Proteomes" id="UP000694620"/>
    </source>
</evidence>
<feature type="coiled-coil region" evidence="1">
    <location>
        <begin position="79"/>
        <end position="107"/>
    </location>
</feature>
<feature type="compositionally biased region" description="Basic and acidic residues" evidence="2">
    <location>
        <begin position="238"/>
        <end position="247"/>
    </location>
</feature>
<dbReference type="InterPro" id="IPR036020">
    <property type="entry name" value="WW_dom_sf"/>
</dbReference>
<dbReference type="GeneTree" id="ENSGT00390000013956"/>
<keyword evidence="5" id="KW-1185">Reference proteome</keyword>
<evidence type="ECO:0000313" key="4">
    <source>
        <dbReference type="Ensembl" id="ENSECRP00000029398.1"/>
    </source>
</evidence>
<proteinExistence type="predicted"/>
<dbReference type="PANTHER" id="PTHR13173:SF10">
    <property type="entry name" value="WW DOMAIN-BINDING PROTEIN 4"/>
    <property type="match status" value="1"/>
</dbReference>
<dbReference type="InterPro" id="IPR001202">
    <property type="entry name" value="WW_dom"/>
</dbReference>
<dbReference type="PROSITE" id="PS01159">
    <property type="entry name" value="WW_DOMAIN_1"/>
    <property type="match status" value="2"/>
</dbReference>
<feature type="compositionally biased region" description="Basic and acidic residues" evidence="2">
    <location>
        <begin position="177"/>
        <end position="188"/>
    </location>
</feature>
<evidence type="ECO:0000256" key="2">
    <source>
        <dbReference type="SAM" id="MobiDB-lite"/>
    </source>
</evidence>
<dbReference type="Ensembl" id="ENSECRT00000030019.1">
    <property type="protein sequence ID" value="ENSECRP00000029398.1"/>
    <property type="gene ID" value="ENSECRG00000019911.1"/>
</dbReference>
<dbReference type="SUPFAM" id="SSF51045">
    <property type="entry name" value="WW domain"/>
    <property type="match status" value="2"/>
</dbReference>
<evidence type="ECO:0000256" key="1">
    <source>
        <dbReference type="SAM" id="Coils"/>
    </source>
</evidence>
<feature type="region of interest" description="Disordered" evidence="2">
    <location>
        <begin position="165"/>
        <end position="390"/>
    </location>
</feature>
<dbReference type="Gene3D" id="2.20.70.10">
    <property type="match status" value="2"/>
</dbReference>